<dbReference type="Proteomes" id="UP000053105">
    <property type="component" value="Unassembled WGS sequence"/>
</dbReference>
<dbReference type="AlphaFoldDB" id="A0A0M9A5X5"/>
<gene>
    <name evidence="1" type="ORF">WN51_10216</name>
</gene>
<keyword evidence="2" id="KW-1185">Reference proteome</keyword>
<reference evidence="1 2" key="1">
    <citation type="submission" date="2015-07" db="EMBL/GenBank/DDBJ databases">
        <title>The genome of Melipona quadrifasciata.</title>
        <authorList>
            <person name="Pan H."/>
            <person name="Kapheim K."/>
        </authorList>
    </citation>
    <scope>NUCLEOTIDE SEQUENCE [LARGE SCALE GENOMIC DNA]</scope>
    <source>
        <strain evidence="1">0111107301</strain>
        <tissue evidence="1">Whole body</tissue>
    </source>
</reference>
<name>A0A0M9A5X5_9HYME</name>
<dbReference type="EMBL" id="KQ435735">
    <property type="protein sequence ID" value="KOX77126.1"/>
    <property type="molecule type" value="Genomic_DNA"/>
</dbReference>
<organism evidence="1 2">
    <name type="scientific">Melipona quadrifasciata</name>
    <dbReference type="NCBI Taxonomy" id="166423"/>
    <lineage>
        <taxon>Eukaryota</taxon>
        <taxon>Metazoa</taxon>
        <taxon>Ecdysozoa</taxon>
        <taxon>Arthropoda</taxon>
        <taxon>Hexapoda</taxon>
        <taxon>Insecta</taxon>
        <taxon>Pterygota</taxon>
        <taxon>Neoptera</taxon>
        <taxon>Endopterygota</taxon>
        <taxon>Hymenoptera</taxon>
        <taxon>Apocrita</taxon>
        <taxon>Aculeata</taxon>
        <taxon>Apoidea</taxon>
        <taxon>Anthophila</taxon>
        <taxon>Apidae</taxon>
        <taxon>Melipona</taxon>
    </lineage>
</organism>
<dbReference type="OrthoDB" id="10065579at2759"/>
<proteinExistence type="predicted"/>
<evidence type="ECO:0000313" key="2">
    <source>
        <dbReference type="Proteomes" id="UP000053105"/>
    </source>
</evidence>
<protein>
    <submittedName>
        <fullName evidence="1">Uncharacterized protein</fullName>
    </submittedName>
</protein>
<sequence length="57" mass="6913">MRTMIKLNELRLELERSEKVIAHFESKDKSFYKKGIEKLEERRNECITLEKNLFLLA</sequence>
<evidence type="ECO:0000313" key="1">
    <source>
        <dbReference type="EMBL" id="KOX77126.1"/>
    </source>
</evidence>
<accession>A0A0M9A5X5</accession>